<dbReference type="Pfam" id="PF03595">
    <property type="entry name" value="SLAC1"/>
    <property type="match status" value="1"/>
</dbReference>
<dbReference type="GO" id="GO:0005886">
    <property type="term" value="C:plasma membrane"/>
    <property type="evidence" value="ECO:0007669"/>
    <property type="project" value="TreeGrafter"/>
</dbReference>
<dbReference type="GO" id="GO:0046583">
    <property type="term" value="F:monoatomic cation efflux transmembrane transporter activity"/>
    <property type="evidence" value="ECO:0007669"/>
    <property type="project" value="TreeGrafter"/>
</dbReference>
<dbReference type="Gene3D" id="1.50.10.150">
    <property type="entry name" value="Voltage-dependent anion channel"/>
    <property type="match status" value="1"/>
</dbReference>
<gene>
    <name evidence="6" type="ORF">SAMN05660652_01378</name>
</gene>
<organism evidence="6 7">
    <name type="scientific">Propionivibrio dicarboxylicus</name>
    <dbReference type="NCBI Taxonomy" id="83767"/>
    <lineage>
        <taxon>Bacteria</taxon>
        <taxon>Pseudomonadati</taxon>
        <taxon>Pseudomonadota</taxon>
        <taxon>Betaproteobacteria</taxon>
        <taxon>Rhodocyclales</taxon>
        <taxon>Rhodocyclaceae</taxon>
        <taxon>Propionivibrio</taxon>
    </lineage>
</organism>
<feature type="transmembrane region" description="Helical" evidence="5">
    <location>
        <begin position="287"/>
        <end position="310"/>
    </location>
</feature>
<feature type="transmembrane region" description="Helical" evidence="5">
    <location>
        <begin position="231"/>
        <end position="250"/>
    </location>
</feature>
<dbReference type="EMBL" id="FNCY01000004">
    <property type="protein sequence ID" value="SDH20027.1"/>
    <property type="molecule type" value="Genomic_DNA"/>
</dbReference>
<comment type="subcellular location">
    <subcellularLocation>
        <location evidence="1">Membrane</location>
        <topology evidence="1">Multi-pass membrane protein</topology>
    </subcellularLocation>
</comment>
<dbReference type="CDD" id="cd09323">
    <property type="entry name" value="TDT_SLAC1_like"/>
    <property type="match status" value="1"/>
</dbReference>
<evidence type="ECO:0000256" key="1">
    <source>
        <dbReference type="ARBA" id="ARBA00004141"/>
    </source>
</evidence>
<feature type="transmembrane region" description="Helical" evidence="5">
    <location>
        <begin position="87"/>
        <end position="105"/>
    </location>
</feature>
<evidence type="ECO:0000313" key="7">
    <source>
        <dbReference type="Proteomes" id="UP000198607"/>
    </source>
</evidence>
<evidence type="ECO:0000313" key="6">
    <source>
        <dbReference type="EMBL" id="SDH20027.1"/>
    </source>
</evidence>
<dbReference type="PANTHER" id="PTHR37955">
    <property type="entry name" value="TELLURITE RESISTANCE PROTEIN TEHA"/>
    <property type="match status" value="1"/>
</dbReference>
<dbReference type="Proteomes" id="UP000198607">
    <property type="component" value="Unassembled WGS sequence"/>
</dbReference>
<dbReference type="PANTHER" id="PTHR37955:SF1">
    <property type="entry name" value="DEP DOMAIN-CONTAINING PROTEIN"/>
    <property type="match status" value="1"/>
</dbReference>
<feature type="transmembrane region" description="Helical" evidence="5">
    <location>
        <begin position="204"/>
        <end position="225"/>
    </location>
</feature>
<proteinExistence type="predicted"/>
<dbReference type="STRING" id="83767.SAMN05660652_01378"/>
<feature type="transmembrane region" description="Helical" evidence="5">
    <location>
        <begin position="148"/>
        <end position="167"/>
    </location>
</feature>
<reference evidence="6 7" key="1">
    <citation type="submission" date="2016-10" db="EMBL/GenBank/DDBJ databases">
        <authorList>
            <person name="de Groot N.N."/>
        </authorList>
    </citation>
    <scope>NUCLEOTIDE SEQUENCE [LARGE SCALE GENOMIC DNA]</scope>
    <source>
        <strain evidence="6 7">DSM 5885</strain>
    </source>
</reference>
<keyword evidence="2 5" id="KW-0812">Transmembrane</keyword>
<dbReference type="InterPro" id="IPR052951">
    <property type="entry name" value="Tellurite_res_ion_channel"/>
</dbReference>
<dbReference type="OrthoDB" id="309023at2"/>
<keyword evidence="7" id="KW-1185">Reference proteome</keyword>
<evidence type="ECO:0000256" key="5">
    <source>
        <dbReference type="SAM" id="Phobius"/>
    </source>
</evidence>
<evidence type="ECO:0000256" key="4">
    <source>
        <dbReference type="ARBA" id="ARBA00023136"/>
    </source>
</evidence>
<evidence type="ECO:0000256" key="2">
    <source>
        <dbReference type="ARBA" id="ARBA00022692"/>
    </source>
</evidence>
<keyword evidence="3 5" id="KW-1133">Transmembrane helix</keyword>
<dbReference type="InterPro" id="IPR038665">
    <property type="entry name" value="Voltage-dep_anion_channel_sf"/>
</dbReference>
<evidence type="ECO:0000256" key="3">
    <source>
        <dbReference type="ARBA" id="ARBA00022989"/>
    </source>
</evidence>
<feature type="transmembrane region" description="Helical" evidence="5">
    <location>
        <begin position="46"/>
        <end position="66"/>
    </location>
</feature>
<protein>
    <submittedName>
        <fullName evidence="6">Tellurite resistance protein</fullName>
    </submittedName>
</protein>
<feature type="transmembrane region" description="Helical" evidence="5">
    <location>
        <begin position="173"/>
        <end position="192"/>
    </location>
</feature>
<name>A0A1G8AGK8_9RHOO</name>
<accession>A0A1G8AGK8</accession>
<feature type="transmembrane region" description="Helical" evidence="5">
    <location>
        <begin position="257"/>
        <end position="281"/>
    </location>
</feature>
<dbReference type="AlphaFoldDB" id="A0A1G8AGK8"/>
<dbReference type="RefSeq" id="WP_091935836.1">
    <property type="nucleotide sequence ID" value="NZ_FNCY01000004.1"/>
</dbReference>
<keyword evidence="4 5" id="KW-0472">Membrane</keyword>
<feature type="transmembrane region" description="Helical" evidence="5">
    <location>
        <begin position="111"/>
        <end position="136"/>
    </location>
</feature>
<dbReference type="InterPro" id="IPR004695">
    <property type="entry name" value="SLAC1/Mae1/Ssu1/TehA"/>
</dbReference>
<feature type="transmembrane region" description="Helical" evidence="5">
    <location>
        <begin position="12"/>
        <end position="34"/>
    </location>
</feature>
<sequence>MQTAASPEALPPLAYFPVPIFSSVMGTCGLALAWQRAGEATPALAGIWPGIAALATGIFLALLLLYTLKLVRHQGQVVAEWRHPVRVNFFPAISISILLLSVVWRDTLPSLAFFLWCAGAVLHLGFTLAILSSWIFHTHYDIHHANPAWFIPVVGNLFVPINAAAFGLAEVGWFYFSIGFVFWLVMMTIVLYRVFFHDPIAPRLLPTLFILIAPPAVGFLAYQALGGSLDAFARVLYGTALFVTLLLAVNARRFLQLGFFLSSWAYSFPLAAITIASFVMAQRSGHVFFIGLAFGLLAVVTVVITTLLAMTVRAALRRTLCIPE</sequence>